<sequence length="120" mass="13158">MKEWRIRHGGRIRFSLLCCLFGLLTGCTTLPALDGRSVSSALGDEEARATPLGRAIAPRVEEHPGKSGIYPLQNPLDAFAARALLAQVAERTLDVQYYIWQGDTTGTLLLVSRLVNSLTY</sequence>
<dbReference type="STRING" id="930118.SAMN05216429_11715"/>
<evidence type="ECO:0000313" key="4">
    <source>
        <dbReference type="Proteomes" id="UP000239446"/>
    </source>
</evidence>
<evidence type="ECO:0000313" key="1">
    <source>
        <dbReference type="EMBL" id="PPK54483.1"/>
    </source>
</evidence>
<accession>A0A1I3YER4</accession>
<name>A0A1I3YER4_9GAMM</name>
<dbReference type="PROSITE" id="PS51257">
    <property type="entry name" value="PROKAR_LIPOPROTEIN"/>
    <property type="match status" value="1"/>
</dbReference>
<organism evidence="2 3">
    <name type="scientific">Marinobacter persicus</name>
    <dbReference type="NCBI Taxonomy" id="930118"/>
    <lineage>
        <taxon>Bacteria</taxon>
        <taxon>Pseudomonadati</taxon>
        <taxon>Pseudomonadota</taxon>
        <taxon>Gammaproteobacteria</taxon>
        <taxon>Pseudomonadales</taxon>
        <taxon>Marinobacteraceae</taxon>
        <taxon>Marinobacter</taxon>
    </lineage>
</organism>
<dbReference type="Proteomes" id="UP000199445">
    <property type="component" value="Unassembled WGS sequence"/>
</dbReference>
<dbReference type="EMBL" id="PTIU01000013">
    <property type="protein sequence ID" value="PPK54483.1"/>
    <property type="molecule type" value="Genomic_DNA"/>
</dbReference>
<dbReference type="EMBL" id="FOSC01000017">
    <property type="protein sequence ID" value="SFK29859.1"/>
    <property type="molecule type" value="Genomic_DNA"/>
</dbReference>
<evidence type="ECO:0000313" key="2">
    <source>
        <dbReference type="EMBL" id="SFK29859.1"/>
    </source>
</evidence>
<dbReference type="AlphaFoldDB" id="A0A1I3YER4"/>
<protein>
    <submittedName>
        <fullName evidence="2">Putative cardiolipin synthase</fullName>
    </submittedName>
</protein>
<gene>
    <name evidence="1" type="ORF">B0H24_10139</name>
    <name evidence="2" type="ORF">SAMN05216429_11715</name>
</gene>
<evidence type="ECO:0000313" key="3">
    <source>
        <dbReference type="Proteomes" id="UP000199445"/>
    </source>
</evidence>
<dbReference type="Proteomes" id="UP000239446">
    <property type="component" value="Unassembled WGS sequence"/>
</dbReference>
<reference evidence="2 3" key="1">
    <citation type="submission" date="2016-10" db="EMBL/GenBank/DDBJ databases">
        <authorList>
            <person name="de Groot N.N."/>
        </authorList>
    </citation>
    <scope>NUCLEOTIDE SEQUENCE [LARGE SCALE GENOMIC DNA]</scope>
    <source>
        <strain evidence="2 3">IBRC-M 10445</strain>
    </source>
</reference>
<keyword evidence="3" id="KW-1185">Reference proteome</keyword>
<proteinExistence type="predicted"/>
<dbReference type="RefSeq" id="WP_177187099.1">
    <property type="nucleotide sequence ID" value="NZ_FOSC01000017.1"/>
</dbReference>
<reference evidence="1 4" key="2">
    <citation type="submission" date="2018-02" db="EMBL/GenBank/DDBJ databases">
        <title>Subsurface microbial communities from deep shales in Ohio and West Virginia, USA.</title>
        <authorList>
            <person name="Wrighton K."/>
        </authorList>
    </citation>
    <scope>NUCLEOTIDE SEQUENCE [LARGE SCALE GENOMIC DNA]</scope>
    <source>
        <strain evidence="1 4">UTICA-S1B9</strain>
    </source>
</reference>